<dbReference type="PANTHER" id="PTHR35176:SF6">
    <property type="entry name" value="HEME OXYGENASE HI_0854-RELATED"/>
    <property type="match status" value="1"/>
</dbReference>
<dbReference type="GO" id="GO:0016627">
    <property type="term" value="F:oxidoreductase activity, acting on the CH-CH group of donors"/>
    <property type="evidence" value="ECO:0007669"/>
    <property type="project" value="TreeGrafter"/>
</dbReference>
<evidence type="ECO:0000313" key="3">
    <source>
        <dbReference type="EMBL" id="NYI72699.1"/>
    </source>
</evidence>
<dbReference type="Proteomes" id="UP000527616">
    <property type="component" value="Unassembled WGS sequence"/>
</dbReference>
<reference evidence="3 4" key="1">
    <citation type="submission" date="2020-07" db="EMBL/GenBank/DDBJ databases">
        <title>Sequencing the genomes of 1000 actinobacteria strains.</title>
        <authorList>
            <person name="Klenk H.-P."/>
        </authorList>
    </citation>
    <scope>NUCLEOTIDE SEQUENCE [LARGE SCALE GENOMIC DNA]</scope>
    <source>
        <strain evidence="3 4">DSM 103164</strain>
    </source>
</reference>
<gene>
    <name evidence="3" type="ORF">GGQ54_003259</name>
</gene>
<protein>
    <submittedName>
        <fullName evidence="3">PPOX class probable F420-dependent enzyme</fullName>
    </submittedName>
</protein>
<dbReference type="PANTHER" id="PTHR35176">
    <property type="entry name" value="HEME OXYGENASE HI_0854-RELATED"/>
    <property type="match status" value="1"/>
</dbReference>
<evidence type="ECO:0000313" key="4">
    <source>
        <dbReference type="Proteomes" id="UP000527616"/>
    </source>
</evidence>
<keyword evidence="1" id="KW-0560">Oxidoreductase</keyword>
<accession>A0A7Z0DCB5</accession>
<dbReference type="Gene3D" id="2.30.110.10">
    <property type="entry name" value="Electron Transport, Fmn-binding Protein, Chain A"/>
    <property type="match status" value="1"/>
</dbReference>
<dbReference type="SUPFAM" id="SSF50475">
    <property type="entry name" value="FMN-binding split barrel"/>
    <property type="match status" value="1"/>
</dbReference>
<dbReference type="GO" id="GO:0005829">
    <property type="term" value="C:cytosol"/>
    <property type="evidence" value="ECO:0007669"/>
    <property type="project" value="TreeGrafter"/>
</dbReference>
<dbReference type="EMBL" id="JACBZS010000001">
    <property type="protein sequence ID" value="NYI72699.1"/>
    <property type="molecule type" value="Genomic_DNA"/>
</dbReference>
<keyword evidence="4" id="KW-1185">Reference proteome</keyword>
<dbReference type="InterPro" id="IPR011576">
    <property type="entry name" value="Pyridox_Oxase_N"/>
</dbReference>
<dbReference type="RefSeq" id="WP_179446318.1">
    <property type="nucleotide sequence ID" value="NZ_JACBZS010000001.1"/>
</dbReference>
<dbReference type="InterPro" id="IPR052019">
    <property type="entry name" value="F420H2_bilvrd_red/Heme_oxyg"/>
</dbReference>
<dbReference type="AlphaFoldDB" id="A0A7Z0DCB5"/>
<sequence>MATELTDHQRRLLEQPIYASLGTTRPDGTPQVNPMWFGWDGGDTIRFTHIPGRAKYRNLQANPAMSLMLLDPDNPFSYIEVRGRLVGVDPDPTGAYYVELQNRYGNPSTTPPPDAADRIVLQMSIDKVIGQ</sequence>
<proteinExistence type="predicted"/>
<comment type="caution">
    <text evidence="3">The sequence shown here is derived from an EMBL/GenBank/DDBJ whole genome shotgun (WGS) entry which is preliminary data.</text>
</comment>
<name>A0A7Z0DCB5_9ACTN</name>
<dbReference type="GO" id="GO:0070967">
    <property type="term" value="F:coenzyme F420 binding"/>
    <property type="evidence" value="ECO:0007669"/>
    <property type="project" value="TreeGrafter"/>
</dbReference>
<organism evidence="3 4">
    <name type="scientific">Naumannella cuiyingiana</name>
    <dbReference type="NCBI Taxonomy" id="1347891"/>
    <lineage>
        <taxon>Bacteria</taxon>
        <taxon>Bacillati</taxon>
        <taxon>Actinomycetota</taxon>
        <taxon>Actinomycetes</taxon>
        <taxon>Propionibacteriales</taxon>
        <taxon>Propionibacteriaceae</taxon>
        <taxon>Naumannella</taxon>
    </lineage>
</organism>
<evidence type="ECO:0000259" key="2">
    <source>
        <dbReference type="Pfam" id="PF01243"/>
    </source>
</evidence>
<dbReference type="NCBIfam" id="TIGR03618">
    <property type="entry name" value="Rv1155_F420"/>
    <property type="match status" value="1"/>
</dbReference>
<dbReference type="InterPro" id="IPR019920">
    <property type="entry name" value="F420-binding_dom_put"/>
</dbReference>
<dbReference type="InterPro" id="IPR012349">
    <property type="entry name" value="Split_barrel_FMN-bd"/>
</dbReference>
<feature type="domain" description="Pyridoxamine 5'-phosphate oxidase N-terminal" evidence="2">
    <location>
        <begin position="5"/>
        <end position="128"/>
    </location>
</feature>
<dbReference type="Pfam" id="PF01243">
    <property type="entry name" value="PNPOx_N"/>
    <property type="match status" value="1"/>
</dbReference>
<evidence type="ECO:0000256" key="1">
    <source>
        <dbReference type="ARBA" id="ARBA00023002"/>
    </source>
</evidence>